<dbReference type="EMBL" id="CP025791">
    <property type="protein sequence ID" value="AUP81104.1"/>
    <property type="molecule type" value="Genomic_DNA"/>
</dbReference>
<keyword evidence="1" id="KW-0472">Membrane</keyword>
<evidence type="ECO:0000313" key="3">
    <source>
        <dbReference type="Proteomes" id="UP000235826"/>
    </source>
</evidence>
<evidence type="ECO:0000256" key="1">
    <source>
        <dbReference type="SAM" id="Phobius"/>
    </source>
</evidence>
<keyword evidence="1" id="KW-0812">Transmembrane</keyword>
<accession>A0A2K9PVL8</accession>
<protein>
    <submittedName>
        <fullName evidence="2">Uncharacterized protein</fullName>
    </submittedName>
</protein>
<dbReference type="KEGG" id="fek:C1H87_21255"/>
<proteinExistence type="predicted"/>
<sequence>MTYAIIGFIVTGFIIFLLRNIITKPTLGNSFISAITKSVENIRKLNFYKPFENEVKNETHETFYYLTSFSGSSLQLNMVISHKKSKKTKNKSIELVL</sequence>
<name>A0A2K9PVL8_9FLAO</name>
<gene>
    <name evidence="2" type="ORF">C1H87_21255</name>
</gene>
<evidence type="ECO:0000313" key="2">
    <source>
        <dbReference type="EMBL" id="AUP81104.1"/>
    </source>
</evidence>
<dbReference type="AlphaFoldDB" id="A0A2K9PVL8"/>
<dbReference type="Proteomes" id="UP000235826">
    <property type="component" value="Chromosome"/>
</dbReference>
<reference evidence="2 3" key="1">
    <citation type="submission" date="2018-01" db="EMBL/GenBank/DDBJ databases">
        <title>Complete genome sequence of Flavivirga eckloniae ECD14 isolated from seaweed Ecklonia cava.</title>
        <authorList>
            <person name="Lee J.H."/>
            <person name="Baik K.S."/>
            <person name="Seong C.N."/>
        </authorList>
    </citation>
    <scope>NUCLEOTIDE SEQUENCE [LARGE SCALE GENOMIC DNA]</scope>
    <source>
        <strain evidence="2 3">ECD14</strain>
    </source>
</reference>
<keyword evidence="1" id="KW-1133">Transmembrane helix</keyword>
<organism evidence="2 3">
    <name type="scientific">Flavivirga eckloniae</name>
    <dbReference type="NCBI Taxonomy" id="1803846"/>
    <lineage>
        <taxon>Bacteria</taxon>
        <taxon>Pseudomonadati</taxon>
        <taxon>Bacteroidota</taxon>
        <taxon>Flavobacteriia</taxon>
        <taxon>Flavobacteriales</taxon>
        <taxon>Flavobacteriaceae</taxon>
        <taxon>Flavivirga</taxon>
    </lineage>
</organism>
<keyword evidence="3" id="KW-1185">Reference proteome</keyword>
<feature type="transmembrane region" description="Helical" evidence="1">
    <location>
        <begin position="6"/>
        <end position="22"/>
    </location>
</feature>